<evidence type="ECO:0000313" key="2">
    <source>
        <dbReference type="Proteomes" id="UP000008234"/>
    </source>
</evidence>
<keyword evidence="2" id="KW-1185">Reference proteome</keyword>
<accession>D3QZZ0</accession>
<reference evidence="2" key="1">
    <citation type="submission" date="2009-12" db="EMBL/GenBank/DDBJ databases">
        <title>Sequence of Clostridiales genomosp. BVAB3 str. UPII9-5.</title>
        <authorList>
            <person name="Madupu R."/>
            <person name="Durkin A.S."/>
            <person name="Torralba M."/>
            <person name="Methe B."/>
            <person name="Sutton G.G."/>
            <person name="Strausberg R.L."/>
            <person name="Nelson K.E."/>
        </authorList>
    </citation>
    <scope>NUCLEOTIDE SEQUENCE [LARGE SCALE GENOMIC DNA]</scope>
    <source>
        <strain evidence="2">UPII9-5</strain>
    </source>
</reference>
<proteinExistence type="predicted"/>
<gene>
    <name evidence="1" type="ordered locus">HMPREF0868_0151</name>
</gene>
<dbReference type="HOGENOM" id="CLU_3169936_0_0_9"/>
<name>D3QZZ0_MAGIU</name>
<dbReference type="EMBL" id="CP001850">
    <property type="protein sequence ID" value="ADC91453.1"/>
    <property type="molecule type" value="Genomic_DNA"/>
</dbReference>
<dbReference type="AlphaFoldDB" id="D3QZZ0"/>
<dbReference type="KEGG" id="clo:HMPREF0868_0151"/>
<dbReference type="Proteomes" id="UP000008234">
    <property type="component" value="Chromosome"/>
</dbReference>
<organism evidence="1 2">
    <name type="scientific">Mageeibacillus indolicus (strain UPII9-5)</name>
    <name type="common">Clostridiales genomosp. BVAB3 (strain UPII9-5)</name>
    <dbReference type="NCBI Taxonomy" id="699246"/>
    <lineage>
        <taxon>Bacteria</taxon>
        <taxon>Bacillati</taxon>
        <taxon>Bacillota</taxon>
        <taxon>Clostridia</taxon>
        <taxon>Eubacteriales</taxon>
        <taxon>Oscillospiraceae</taxon>
        <taxon>Mageeibacillus</taxon>
    </lineage>
</organism>
<evidence type="ECO:0000313" key="1">
    <source>
        <dbReference type="EMBL" id="ADC91453.1"/>
    </source>
</evidence>
<protein>
    <submittedName>
        <fullName evidence="1">Uncharacterized protein</fullName>
    </submittedName>
</protein>
<sequence length="47" mass="5410">MLQQEGIGLIYKIRYTIRSLNIDFTGLFSGYRKSADSDKYVFANNDS</sequence>